<comment type="caution">
    <text evidence="3">The sequence shown here is derived from an EMBL/GenBank/DDBJ whole genome shotgun (WGS) entry which is preliminary data.</text>
</comment>
<name>A0AA37WDV6_9BACT</name>
<dbReference type="InterPro" id="IPR025665">
    <property type="entry name" value="Beta-barrel_OMP_2"/>
</dbReference>
<accession>A0AA37WDV6</accession>
<keyword evidence="1" id="KW-1133">Transmembrane helix</keyword>
<proteinExistence type="predicted"/>
<dbReference type="Pfam" id="PF13568">
    <property type="entry name" value="OMP_b-brl_2"/>
    <property type="match status" value="1"/>
</dbReference>
<feature type="domain" description="Outer membrane protein beta-barrel" evidence="2">
    <location>
        <begin position="24"/>
        <end position="197"/>
    </location>
</feature>
<gene>
    <name evidence="3" type="ORF">GCM10007940_19080</name>
</gene>
<feature type="transmembrane region" description="Helical" evidence="1">
    <location>
        <begin position="12"/>
        <end position="28"/>
    </location>
</feature>
<reference evidence="3" key="2">
    <citation type="submission" date="2023-01" db="EMBL/GenBank/DDBJ databases">
        <title>Draft genome sequence of Portibacter lacus strain NBRC 108769.</title>
        <authorList>
            <person name="Sun Q."/>
            <person name="Mori K."/>
        </authorList>
    </citation>
    <scope>NUCLEOTIDE SEQUENCE</scope>
    <source>
        <strain evidence="3">NBRC 108769</strain>
    </source>
</reference>
<dbReference type="EMBL" id="BSOH01000011">
    <property type="protein sequence ID" value="GLR17293.1"/>
    <property type="molecule type" value="Genomic_DNA"/>
</dbReference>
<evidence type="ECO:0000313" key="4">
    <source>
        <dbReference type="Proteomes" id="UP001156666"/>
    </source>
</evidence>
<dbReference type="Proteomes" id="UP001156666">
    <property type="component" value="Unassembled WGS sequence"/>
</dbReference>
<dbReference type="AlphaFoldDB" id="A0AA37WDV6"/>
<sequence length="248" mass="28312">MRIKQCNMNSNFILILGFIMPIFGFSQMKTSIDAIGSLDYSYRSITTSSSDEFIKGLVERRNEGETGKVAWNAGLNLNRKLSKKIFLKTGVRFISTGYNGPVEEVTWGSQHDGNGGQIEDPSLPKEIQIKYNYWFIEIPLGIRWEINENKFAPFLEAGVAPSLYLRTRSALVSDQDKEISFSDDRVNKMNNIHAYGFISFGGNYTINEKYQLFAQPIFRYHLTKLADTPIREHLYSGGIELGIRRKIQ</sequence>
<evidence type="ECO:0000313" key="3">
    <source>
        <dbReference type="EMBL" id="GLR17293.1"/>
    </source>
</evidence>
<keyword evidence="4" id="KW-1185">Reference proteome</keyword>
<keyword evidence="1" id="KW-0472">Membrane</keyword>
<evidence type="ECO:0000256" key="1">
    <source>
        <dbReference type="SAM" id="Phobius"/>
    </source>
</evidence>
<keyword evidence="1" id="KW-0812">Transmembrane</keyword>
<organism evidence="3 4">
    <name type="scientific">Portibacter lacus</name>
    <dbReference type="NCBI Taxonomy" id="1099794"/>
    <lineage>
        <taxon>Bacteria</taxon>
        <taxon>Pseudomonadati</taxon>
        <taxon>Bacteroidota</taxon>
        <taxon>Saprospiria</taxon>
        <taxon>Saprospirales</taxon>
        <taxon>Haliscomenobacteraceae</taxon>
        <taxon>Portibacter</taxon>
    </lineage>
</organism>
<evidence type="ECO:0000259" key="2">
    <source>
        <dbReference type="Pfam" id="PF13568"/>
    </source>
</evidence>
<reference evidence="3" key="1">
    <citation type="journal article" date="2014" name="Int. J. Syst. Evol. Microbiol.">
        <title>Complete genome sequence of Corynebacterium casei LMG S-19264T (=DSM 44701T), isolated from a smear-ripened cheese.</title>
        <authorList>
            <consortium name="US DOE Joint Genome Institute (JGI-PGF)"/>
            <person name="Walter F."/>
            <person name="Albersmeier A."/>
            <person name="Kalinowski J."/>
            <person name="Ruckert C."/>
        </authorList>
    </citation>
    <scope>NUCLEOTIDE SEQUENCE</scope>
    <source>
        <strain evidence="3">NBRC 108769</strain>
    </source>
</reference>
<protein>
    <recommendedName>
        <fullName evidence="2">Outer membrane protein beta-barrel domain-containing protein</fullName>
    </recommendedName>
</protein>